<keyword evidence="2" id="KW-0732">Signal</keyword>
<accession>A0AB39MJL1</accession>
<proteinExistence type="predicted"/>
<evidence type="ECO:0000256" key="1">
    <source>
        <dbReference type="SAM" id="MobiDB-lite"/>
    </source>
</evidence>
<evidence type="ECO:0000256" key="2">
    <source>
        <dbReference type="SAM" id="SignalP"/>
    </source>
</evidence>
<evidence type="ECO:0008006" key="4">
    <source>
        <dbReference type="Google" id="ProtNLM"/>
    </source>
</evidence>
<protein>
    <recommendedName>
        <fullName evidence="4">Secreted protein</fullName>
    </recommendedName>
</protein>
<name>A0AB39MJL1_9ACTN</name>
<dbReference type="EMBL" id="CP163431">
    <property type="protein sequence ID" value="XDQ05396.1"/>
    <property type="molecule type" value="Genomic_DNA"/>
</dbReference>
<feature type="chain" id="PRO_5044277638" description="Secreted protein" evidence="2">
    <location>
        <begin position="31"/>
        <end position="132"/>
    </location>
</feature>
<reference evidence="3" key="1">
    <citation type="submission" date="2024-07" db="EMBL/GenBank/DDBJ databases">
        <authorList>
            <person name="Yu S.T."/>
        </authorList>
    </citation>
    <scope>NUCLEOTIDE SEQUENCE</scope>
    <source>
        <strain evidence="3">R08</strain>
    </source>
</reference>
<dbReference type="AlphaFoldDB" id="A0AB39MJL1"/>
<sequence length="132" mass="14025">MFRGKTARTVITLITAVLLALQFFAPTASFAPAHTARHAEAKAQPVLKLGGKVLRTETVTFRDCGASGTPTVPLRLRDRYRAADCGPEAPERPLLTQDPAAVSTPVAPGAAHHRTSRSSTAHSPAALQVFRC</sequence>
<feature type="region of interest" description="Disordered" evidence="1">
    <location>
        <begin position="84"/>
        <end position="122"/>
    </location>
</feature>
<organism evidence="3">
    <name type="scientific">Streptomyces sp. R08</name>
    <dbReference type="NCBI Taxonomy" id="3238624"/>
    <lineage>
        <taxon>Bacteria</taxon>
        <taxon>Bacillati</taxon>
        <taxon>Actinomycetota</taxon>
        <taxon>Actinomycetes</taxon>
        <taxon>Kitasatosporales</taxon>
        <taxon>Streptomycetaceae</taxon>
        <taxon>Streptomyces</taxon>
    </lineage>
</organism>
<evidence type="ECO:0000313" key="3">
    <source>
        <dbReference type="EMBL" id="XDQ05396.1"/>
    </source>
</evidence>
<gene>
    <name evidence="3" type="ORF">AB5J58_36905</name>
</gene>
<dbReference type="RefSeq" id="WP_369190611.1">
    <property type="nucleotide sequence ID" value="NZ_CP163431.1"/>
</dbReference>
<feature type="signal peptide" evidence="2">
    <location>
        <begin position="1"/>
        <end position="30"/>
    </location>
</feature>